<dbReference type="AlphaFoldDB" id="A0A6J6XI16"/>
<accession>A0A6J6XI16</accession>
<evidence type="ECO:0000313" key="1">
    <source>
        <dbReference type="EMBL" id="CAB4793597.1"/>
    </source>
</evidence>
<dbReference type="Pfam" id="PF04134">
    <property type="entry name" value="DCC1-like"/>
    <property type="match status" value="1"/>
</dbReference>
<dbReference type="EMBL" id="CAFAAG010000055">
    <property type="protein sequence ID" value="CAB4793597.1"/>
    <property type="molecule type" value="Genomic_DNA"/>
</dbReference>
<proteinExistence type="predicted"/>
<gene>
    <name evidence="1" type="ORF">UFOPK2975_00820</name>
</gene>
<name>A0A6J6XI16_9ZZZZ</name>
<protein>
    <submittedName>
        <fullName evidence="1">Unannotated protein</fullName>
    </submittedName>
</protein>
<sequence length="125" mass="13778">MDTLIYDGDCAFCLRCVQWMQKHFKRVPHIVAWQKADLAQLGLTAEQCQTALQWVSADSSRILSAHKAVARVCKDAGGWITVAGYALSLPVVSPIAGVVYRWVARNRQKMPGGTAACAIDFEKKI</sequence>
<dbReference type="GO" id="GO:0015035">
    <property type="term" value="F:protein-disulfide reductase activity"/>
    <property type="evidence" value="ECO:0007669"/>
    <property type="project" value="InterPro"/>
</dbReference>
<dbReference type="InterPro" id="IPR007263">
    <property type="entry name" value="DCC1-like"/>
</dbReference>
<reference evidence="1" key="1">
    <citation type="submission" date="2020-05" db="EMBL/GenBank/DDBJ databases">
        <authorList>
            <person name="Chiriac C."/>
            <person name="Salcher M."/>
            <person name="Ghai R."/>
            <person name="Kavagutti S V."/>
        </authorList>
    </citation>
    <scope>NUCLEOTIDE SEQUENCE</scope>
</reference>
<organism evidence="1">
    <name type="scientific">freshwater metagenome</name>
    <dbReference type="NCBI Taxonomy" id="449393"/>
    <lineage>
        <taxon>unclassified sequences</taxon>
        <taxon>metagenomes</taxon>
        <taxon>ecological metagenomes</taxon>
    </lineage>
</organism>